<protein>
    <submittedName>
        <fullName evidence="4">Enoyl-CoA hydratase</fullName>
        <ecNumber evidence="4">4.2.1.17</ecNumber>
    </submittedName>
</protein>
<evidence type="ECO:0000256" key="2">
    <source>
        <dbReference type="ARBA" id="ARBA00023239"/>
    </source>
</evidence>
<dbReference type="GeneID" id="92994169"/>
<dbReference type="Gene3D" id="3.90.226.10">
    <property type="entry name" value="2-enoyl-CoA Hydratase, Chain A, domain 1"/>
    <property type="match status" value="1"/>
</dbReference>
<keyword evidence="2 4" id="KW-0456">Lyase</keyword>
<accession>A0AAN1RY99</accession>
<evidence type="ECO:0000256" key="3">
    <source>
        <dbReference type="RuleBase" id="RU003707"/>
    </source>
</evidence>
<dbReference type="CDD" id="cd06558">
    <property type="entry name" value="crotonase-like"/>
    <property type="match status" value="1"/>
</dbReference>
<dbReference type="KEGG" id="bhz:ACR54_02750"/>
<evidence type="ECO:0000313" key="5">
    <source>
        <dbReference type="Proteomes" id="UP000282741"/>
    </source>
</evidence>
<dbReference type="EMBL" id="CP024172">
    <property type="protein sequence ID" value="AZW18366.1"/>
    <property type="molecule type" value="Genomic_DNA"/>
</dbReference>
<dbReference type="RefSeq" id="WP_029579525.1">
    <property type="nucleotide sequence ID" value="NZ_CP012076.1"/>
</dbReference>
<organism evidence="4 5">
    <name type="scientific">Bordetella hinzii</name>
    <dbReference type="NCBI Taxonomy" id="103855"/>
    <lineage>
        <taxon>Bacteria</taxon>
        <taxon>Pseudomonadati</taxon>
        <taxon>Pseudomonadota</taxon>
        <taxon>Betaproteobacteria</taxon>
        <taxon>Burkholderiales</taxon>
        <taxon>Alcaligenaceae</taxon>
        <taxon>Bordetella</taxon>
    </lineage>
</organism>
<gene>
    <name evidence="4" type="ORF">CS347_17150</name>
</gene>
<dbReference type="InterPro" id="IPR001753">
    <property type="entry name" value="Enoyl-CoA_hydra/iso"/>
</dbReference>
<dbReference type="Pfam" id="PF00378">
    <property type="entry name" value="ECH_1"/>
    <property type="match status" value="1"/>
</dbReference>
<evidence type="ECO:0000256" key="1">
    <source>
        <dbReference type="ARBA" id="ARBA00005254"/>
    </source>
</evidence>
<dbReference type="EC" id="4.2.1.17" evidence="4"/>
<dbReference type="AlphaFoldDB" id="A0AAN1RY99"/>
<sequence>MSHHPPGRIQADTQAGVLRVRISNPARFNAMSLAMWEALCATVVRAQDDAELRVIVLQGEGERAFVSGADISEFAELRDDADQVARYDRAVSAAQQALADSRIPTIAVIRGICMGGGLGLALACDLRYCNAGARFRMPAARLGLGYALDGVKRMSDMLGAARAMDLFLTARTFDGAEAGRIGLAHEVFDDEAFEAEAASRVAAVAGNAPLTLHAARLALRHLLDGRPSAREVDQAVQDCFGSADYREGQAAFREKRPPVFQGR</sequence>
<dbReference type="PANTHER" id="PTHR11941">
    <property type="entry name" value="ENOYL-COA HYDRATASE-RELATED"/>
    <property type="match status" value="1"/>
</dbReference>
<evidence type="ECO:0000313" key="4">
    <source>
        <dbReference type="EMBL" id="AZW18366.1"/>
    </source>
</evidence>
<dbReference type="GO" id="GO:0006635">
    <property type="term" value="P:fatty acid beta-oxidation"/>
    <property type="evidence" value="ECO:0007669"/>
    <property type="project" value="TreeGrafter"/>
</dbReference>
<name>A0AAN1RY99_9BORD</name>
<dbReference type="GO" id="GO:0004300">
    <property type="term" value="F:enoyl-CoA hydratase activity"/>
    <property type="evidence" value="ECO:0007669"/>
    <property type="project" value="UniProtKB-EC"/>
</dbReference>
<proteinExistence type="inferred from homology"/>
<dbReference type="Proteomes" id="UP000282741">
    <property type="component" value="Chromosome"/>
</dbReference>
<dbReference type="NCBIfam" id="NF004781">
    <property type="entry name" value="PRK06127.1"/>
    <property type="match status" value="1"/>
</dbReference>
<comment type="similarity">
    <text evidence="1 3">Belongs to the enoyl-CoA hydratase/isomerase family.</text>
</comment>
<dbReference type="InterPro" id="IPR018376">
    <property type="entry name" value="Enoyl-CoA_hyd/isom_CS"/>
</dbReference>
<reference evidence="5" key="1">
    <citation type="submission" date="2017-10" db="EMBL/GenBank/DDBJ databases">
        <title>Whole genome sequencing of various Bordetella species.</title>
        <authorList>
            <person name="Weigand M.R."/>
            <person name="Loparev V."/>
            <person name="Peng Y."/>
            <person name="Bowden K.E."/>
            <person name="Tondella M.L."/>
            <person name="Williams M.M."/>
        </authorList>
    </citation>
    <scope>NUCLEOTIDE SEQUENCE [LARGE SCALE GENOMIC DNA]</scope>
    <source>
        <strain evidence="5">H720</strain>
    </source>
</reference>
<dbReference type="PROSITE" id="PS00166">
    <property type="entry name" value="ENOYL_COA_HYDRATASE"/>
    <property type="match status" value="1"/>
</dbReference>
<dbReference type="InterPro" id="IPR029045">
    <property type="entry name" value="ClpP/crotonase-like_dom_sf"/>
</dbReference>
<dbReference type="PANTHER" id="PTHR11941:SF54">
    <property type="entry name" value="ENOYL-COA HYDRATASE, MITOCHONDRIAL"/>
    <property type="match status" value="1"/>
</dbReference>
<dbReference type="InterPro" id="IPR014748">
    <property type="entry name" value="Enoyl-CoA_hydra_C"/>
</dbReference>
<dbReference type="Gene3D" id="1.10.12.10">
    <property type="entry name" value="Lyase 2-enoyl-coa Hydratase, Chain A, domain 2"/>
    <property type="match status" value="1"/>
</dbReference>
<dbReference type="SUPFAM" id="SSF52096">
    <property type="entry name" value="ClpP/crotonase"/>
    <property type="match status" value="1"/>
</dbReference>